<proteinExistence type="predicted"/>
<dbReference type="Pfam" id="PF13812">
    <property type="entry name" value="PPR_3"/>
    <property type="match status" value="1"/>
</dbReference>
<dbReference type="STRING" id="3880.G7ZZ48"/>
<organism evidence="2 4">
    <name type="scientific">Medicago truncatula</name>
    <name type="common">Barrel medic</name>
    <name type="synonym">Medicago tribuloides</name>
    <dbReference type="NCBI Taxonomy" id="3880"/>
    <lineage>
        <taxon>Eukaryota</taxon>
        <taxon>Viridiplantae</taxon>
        <taxon>Streptophyta</taxon>
        <taxon>Embryophyta</taxon>
        <taxon>Tracheophyta</taxon>
        <taxon>Spermatophyta</taxon>
        <taxon>Magnoliopsida</taxon>
        <taxon>eudicotyledons</taxon>
        <taxon>Gunneridae</taxon>
        <taxon>Pentapetalae</taxon>
        <taxon>rosids</taxon>
        <taxon>fabids</taxon>
        <taxon>Fabales</taxon>
        <taxon>Fabaceae</taxon>
        <taxon>Papilionoideae</taxon>
        <taxon>50 kb inversion clade</taxon>
        <taxon>NPAAA clade</taxon>
        <taxon>Hologalegina</taxon>
        <taxon>IRL clade</taxon>
        <taxon>Trifolieae</taxon>
        <taxon>Medicago</taxon>
    </lineage>
</organism>
<evidence type="ECO:0000256" key="1">
    <source>
        <dbReference type="ARBA" id="ARBA00022737"/>
    </source>
</evidence>
<sequence>MFLIAMIGKRIKPNLVTFNSKIDNKAGDDRILKMFEQHAAEKACDTMKDRRGQQDHHYISWLFQKMYELHIKPNVATFSSILNACR</sequence>
<dbReference type="Gene3D" id="1.25.40.10">
    <property type="entry name" value="Tetratricopeptide repeat domain"/>
    <property type="match status" value="1"/>
</dbReference>
<reference evidence="3" key="3">
    <citation type="submission" date="2015-04" db="UniProtKB">
        <authorList>
            <consortium name="EnsemblPlants"/>
        </authorList>
    </citation>
    <scope>IDENTIFICATION</scope>
    <source>
        <strain evidence="3">cv. Jemalong A17</strain>
    </source>
</reference>
<keyword evidence="1" id="KW-0677">Repeat</keyword>
<dbReference type="HOGENOM" id="CLU_2501356_0_0_1"/>
<reference evidence="2 4" key="1">
    <citation type="journal article" date="2011" name="Nature">
        <title>The Medicago genome provides insight into the evolution of rhizobial symbioses.</title>
        <authorList>
            <person name="Young N.D."/>
            <person name="Debelle F."/>
            <person name="Oldroyd G.E."/>
            <person name="Geurts R."/>
            <person name="Cannon S.B."/>
            <person name="Udvardi M.K."/>
            <person name="Benedito V.A."/>
            <person name="Mayer K.F."/>
            <person name="Gouzy J."/>
            <person name="Schoof H."/>
            <person name="Van de Peer Y."/>
            <person name="Proost S."/>
            <person name="Cook D.R."/>
            <person name="Meyers B.C."/>
            <person name="Spannagl M."/>
            <person name="Cheung F."/>
            <person name="De Mita S."/>
            <person name="Krishnakumar V."/>
            <person name="Gundlach H."/>
            <person name="Zhou S."/>
            <person name="Mudge J."/>
            <person name="Bharti A.K."/>
            <person name="Murray J.D."/>
            <person name="Naoumkina M.A."/>
            <person name="Rosen B."/>
            <person name="Silverstein K.A."/>
            <person name="Tang H."/>
            <person name="Rombauts S."/>
            <person name="Zhao P.X."/>
            <person name="Zhou P."/>
            <person name="Barbe V."/>
            <person name="Bardou P."/>
            <person name="Bechner M."/>
            <person name="Bellec A."/>
            <person name="Berger A."/>
            <person name="Berges H."/>
            <person name="Bidwell S."/>
            <person name="Bisseling T."/>
            <person name="Choisne N."/>
            <person name="Couloux A."/>
            <person name="Denny R."/>
            <person name="Deshpande S."/>
            <person name="Dai X."/>
            <person name="Doyle J.J."/>
            <person name="Dudez A.M."/>
            <person name="Farmer A.D."/>
            <person name="Fouteau S."/>
            <person name="Franken C."/>
            <person name="Gibelin C."/>
            <person name="Gish J."/>
            <person name="Goldstein S."/>
            <person name="Gonzalez A.J."/>
            <person name="Green P.J."/>
            <person name="Hallab A."/>
            <person name="Hartog M."/>
            <person name="Hua A."/>
            <person name="Humphray S.J."/>
            <person name="Jeong D.H."/>
            <person name="Jing Y."/>
            <person name="Jocker A."/>
            <person name="Kenton S.M."/>
            <person name="Kim D.J."/>
            <person name="Klee K."/>
            <person name="Lai H."/>
            <person name="Lang C."/>
            <person name="Lin S."/>
            <person name="Macmil S.L."/>
            <person name="Magdelenat G."/>
            <person name="Matthews L."/>
            <person name="McCorrison J."/>
            <person name="Monaghan E.L."/>
            <person name="Mun J.H."/>
            <person name="Najar F.Z."/>
            <person name="Nicholson C."/>
            <person name="Noirot C."/>
            <person name="O'Bleness M."/>
            <person name="Paule C.R."/>
            <person name="Poulain J."/>
            <person name="Prion F."/>
            <person name="Qin B."/>
            <person name="Qu C."/>
            <person name="Retzel E.F."/>
            <person name="Riddle C."/>
            <person name="Sallet E."/>
            <person name="Samain S."/>
            <person name="Samson N."/>
            <person name="Sanders I."/>
            <person name="Saurat O."/>
            <person name="Scarpelli C."/>
            <person name="Schiex T."/>
            <person name="Segurens B."/>
            <person name="Severin A.J."/>
            <person name="Sherrier D.J."/>
            <person name="Shi R."/>
            <person name="Sims S."/>
            <person name="Singer S.R."/>
            <person name="Sinharoy S."/>
            <person name="Sterck L."/>
            <person name="Viollet A."/>
            <person name="Wang B.B."/>
            <person name="Wang K."/>
            <person name="Wang M."/>
            <person name="Wang X."/>
            <person name="Warfsmann J."/>
            <person name="Weissenbach J."/>
            <person name="White D.D."/>
            <person name="White J.D."/>
            <person name="Wiley G.B."/>
            <person name="Wincker P."/>
            <person name="Xing Y."/>
            <person name="Yang L."/>
            <person name="Yao Z."/>
            <person name="Ying F."/>
            <person name="Zhai J."/>
            <person name="Zhou L."/>
            <person name="Zuber A."/>
            <person name="Denarie J."/>
            <person name="Dixon R.A."/>
            <person name="May G.D."/>
            <person name="Schwartz D.C."/>
            <person name="Rogers J."/>
            <person name="Quetier F."/>
            <person name="Town C.D."/>
            <person name="Roe B.A."/>
        </authorList>
    </citation>
    <scope>NUCLEOTIDE SEQUENCE [LARGE SCALE GENOMIC DNA]</scope>
    <source>
        <strain evidence="2">A17</strain>
        <strain evidence="3 4">cv. Jemalong A17</strain>
    </source>
</reference>
<evidence type="ECO:0000313" key="2">
    <source>
        <dbReference type="EMBL" id="KEH25289.1"/>
    </source>
</evidence>
<dbReference type="EnsemblPlants" id="KEH25289">
    <property type="protein sequence ID" value="KEH25289"/>
    <property type="gene ID" value="MTR_6g016955"/>
</dbReference>
<reference evidence="2 4" key="2">
    <citation type="journal article" date="2014" name="BMC Genomics">
        <title>An improved genome release (version Mt4.0) for the model legume Medicago truncatula.</title>
        <authorList>
            <person name="Tang H."/>
            <person name="Krishnakumar V."/>
            <person name="Bidwell S."/>
            <person name="Rosen B."/>
            <person name="Chan A."/>
            <person name="Zhou S."/>
            <person name="Gentzbittel L."/>
            <person name="Childs K.L."/>
            <person name="Yandell M."/>
            <person name="Gundlach H."/>
            <person name="Mayer K.F."/>
            <person name="Schwartz D.C."/>
            <person name="Town C.D."/>
        </authorList>
    </citation>
    <scope>GENOME REANNOTATION</scope>
    <source>
        <strain evidence="2">A17</strain>
        <strain evidence="3 4">cv. Jemalong A17</strain>
    </source>
</reference>
<dbReference type="PaxDb" id="3880-AES84486"/>
<evidence type="ECO:0000313" key="4">
    <source>
        <dbReference type="Proteomes" id="UP000002051"/>
    </source>
</evidence>
<dbReference type="AlphaFoldDB" id="G7ZZ48"/>
<dbReference type="EMBL" id="CM001222">
    <property type="protein sequence ID" value="KEH25289.1"/>
    <property type="molecule type" value="Genomic_DNA"/>
</dbReference>
<dbReference type="InterPro" id="IPR002885">
    <property type="entry name" value="PPR_rpt"/>
</dbReference>
<protein>
    <submittedName>
        <fullName evidence="2">Genomes uncoupled protein, putative</fullName>
    </submittedName>
</protein>
<gene>
    <name evidence="2" type="ordered locus">MTR_6g016955</name>
</gene>
<name>G7ZZ48_MEDTR</name>
<dbReference type="Proteomes" id="UP000002051">
    <property type="component" value="Chromosome 6"/>
</dbReference>
<evidence type="ECO:0000313" key="3">
    <source>
        <dbReference type="EnsemblPlants" id="KEH25289"/>
    </source>
</evidence>
<keyword evidence="4" id="KW-1185">Reference proteome</keyword>
<accession>G7ZZ48</accession>
<dbReference type="InterPro" id="IPR011990">
    <property type="entry name" value="TPR-like_helical_dom_sf"/>
</dbReference>